<gene>
    <name evidence="2" type="ORF">GCM10008015_03940</name>
</gene>
<dbReference type="EMBL" id="BMGA01000001">
    <property type="protein sequence ID" value="GGA66456.1"/>
    <property type="molecule type" value="Genomic_DNA"/>
</dbReference>
<feature type="chain" id="PRO_5045078597" description="Fibronectin type-III domain-containing protein" evidence="1">
    <location>
        <begin position="36"/>
        <end position="408"/>
    </location>
</feature>
<keyword evidence="1" id="KW-0732">Signal</keyword>
<comment type="caution">
    <text evidence="2">The sequence shown here is derived from an EMBL/GenBank/DDBJ whole genome shotgun (WGS) entry which is preliminary data.</text>
</comment>
<evidence type="ECO:0000256" key="1">
    <source>
        <dbReference type="SAM" id="SignalP"/>
    </source>
</evidence>
<keyword evidence="3" id="KW-1185">Reference proteome</keyword>
<name>A0ABQ1HAH5_9FLAO</name>
<organism evidence="2 3">
    <name type="scientific">Flavobacterium palustre</name>
    <dbReference type="NCBI Taxonomy" id="1476463"/>
    <lineage>
        <taxon>Bacteria</taxon>
        <taxon>Pseudomonadati</taxon>
        <taxon>Bacteroidota</taxon>
        <taxon>Flavobacteriia</taxon>
        <taxon>Flavobacteriales</taxon>
        <taxon>Flavobacteriaceae</taxon>
        <taxon>Flavobacterium</taxon>
    </lineage>
</organism>
<dbReference type="PROSITE" id="PS51257">
    <property type="entry name" value="PROKAR_LIPOPROTEIN"/>
    <property type="match status" value="1"/>
</dbReference>
<evidence type="ECO:0008006" key="4">
    <source>
        <dbReference type="Google" id="ProtNLM"/>
    </source>
</evidence>
<feature type="signal peptide" evidence="1">
    <location>
        <begin position="1"/>
        <end position="35"/>
    </location>
</feature>
<reference evidence="3" key="1">
    <citation type="journal article" date="2019" name="Int. J. Syst. Evol. Microbiol.">
        <title>The Global Catalogue of Microorganisms (GCM) 10K type strain sequencing project: providing services to taxonomists for standard genome sequencing and annotation.</title>
        <authorList>
            <consortium name="The Broad Institute Genomics Platform"/>
            <consortium name="The Broad Institute Genome Sequencing Center for Infectious Disease"/>
            <person name="Wu L."/>
            <person name="Ma J."/>
        </authorList>
    </citation>
    <scope>NUCLEOTIDE SEQUENCE [LARGE SCALE GENOMIC DNA]</scope>
    <source>
        <strain evidence="3">CGMCC 1.12811</strain>
    </source>
</reference>
<evidence type="ECO:0000313" key="3">
    <source>
        <dbReference type="Proteomes" id="UP000658793"/>
    </source>
</evidence>
<protein>
    <recommendedName>
        <fullName evidence="4">Fibronectin type-III domain-containing protein</fullName>
    </recommendedName>
</protein>
<evidence type="ECO:0000313" key="2">
    <source>
        <dbReference type="EMBL" id="GGA66456.1"/>
    </source>
</evidence>
<sequence length="408" mass="44576">MFFRKLIKQKNMKKSIDLFLLLLFVICSCSSGSSSEIVETEEPDNLGELATLKTNEAEEIAAKQAVVWGVLQDNGGTSVFERGVCYGTTANPVYEGTKKIASVTKGSGEFKAELANLEGGTLYYARAYVVNKKGVAYGNQISFKTKDAASPLLVLGTIKVAGAHDLFFDVELKEQGDLIIQEIGLVYNTVKEPTVANNKIARSTVESKFKQRISSLTPETLYYVRPYAATPSKVLYGEEFVISTIKKGNFTYSFNQNGADAATVTRIKAAFDLATTYYNNFTSIVKHVTVNYSPGTPTADANFSGWINMGANSSYQKAGTAMHEMAHAVGVGQHSKYTELMKTTWQGKRANEILQMMTNNPAAVVKGDGMHFWPYGVNGAHEDDGSDFLYMMNALILQGMKTDGLPSN</sequence>
<proteinExistence type="predicted"/>
<dbReference type="Proteomes" id="UP000658793">
    <property type="component" value="Unassembled WGS sequence"/>
</dbReference>
<dbReference type="SUPFAM" id="SSF55486">
    <property type="entry name" value="Metalloproteases ('zincins'), catalytic domain"/>
    <property type="match status" value="1"/>
</dbReference>
<accession>A0ABQ1HAH5</accession>